<name>A0AAE3KHJ4_9PSEU</name>
<dbReference type="Proteomes" id="UP001206128">
    <property type="component" value="Unassembled WGS sequence"/>
</dbReference>
<dbReference type="GO" id="GO:0005975">
    <property type="term" value="P:carbohydrate metabolic process"/>
    <property type="evidence" value="ECO:0007669"/>
    <property type="project" value="InterPro"/>
</dbReference>
<proteinExistence type="predicted"/>
<feature type="domain" description="Mannosylglycerate hydrolase MGH1-like glycoside hydrolase" evidence="2">
    <location>
        <begin position="268"/>
        <end position="573"/>
    </location>
</feature>
<dbReference type="InterPro" id="IPR008928">
    <property type="entry name" value="6-hairpin_glycosidase_sf"/>
</dbReference>
<evidence type="ECO:0000259" key="2">
    <source>
        <dbReference type="Pfam" id="PF22422"/>
    </source>
</evidence>
<reference evidence="3" key="1">
    <citation type="submission" date="2022-06" db="EMBL/GenBank/DDBJ databases">
        <title>Genomic Encyclopedia of Archaeal and Bacterial Type Strains, Phase II (KMG-II): from individual species to whole genera.</title>
        <authorList>
            <person name="Goeker M."/>
        </authorList>
    </citation>
    <scope>NUCLEOTIDE SEQUENCE</scope>
    <source>
        <strain evidence="3">DSM 43935</strain>
    </source>
</reference>
<evidence type="ECO:0000313" key="3">
    <source>
        <dbReference type="EMBL" id="MCP2167405.1"/>
    </source>
</evidence>
<protein>
    <submittedName>
        <fullName evidence="3">Amylo-alpha-1,6-glucosidase</fullName>
    </submittedName>
</protein>
<dbReference type="InterPro" id="IPR054491">
    <property type="entry name" value="MGH1-like_GH"/>
</dbReference>
<comment type="caution">
    <text evidence="3">The sequence shown here is derived from an EMBL/GenBank/DDBJ whole genome shotgun (WGS) entry which is preliminary data.</text>
</comment>
<dbReference type="AlphaFoldDB" id="A0AAE3KHJ4"/>
<dbReference type="InterPro" id="IPR032856">
    <property type="entry name" value="GDE_N_bis"/>
</dbReference>
<dbReference type="InterPro" id="IPR012341">
    <property type="entry name" value="6hp_glycosidase-like_sf"/>
</dbReference>
<dbReference type="Pfam" id="PF22422">
    <property type="entry name" value="MGH1-like_GH"/>
    <property type="match status" value="1"/>
</dbReference>
<dbReference type="Gene3D" id="1.50.10.10">
    <property type="match status" value="1"/>
</dbReference>
<dbReference type="Pfam" id="PF14742">
    <property type="entry name" value="GDE_N_bis"/>
    <property type="match status" value="1"/>
</dbReference>
<sequence>MPAQQPLLHDLAIALRAPTVVLSSRDGQIRRTGTQGVLHNDRRVLSEAVLTVDGHEPEPISAGEPTAERGEFVGLLRHLGDEGADPTVWLRRHRTVSATGMGEEIELVSTSARPLECVVELVVAADFAPIELIKDGGDARAVPATTDRDSATWRDQRGLRSVLRAEGAELVSAGDHAVARWRVGLAAAASARLRWEVVVTDEAPLFVPGHAVRLARPEVSTDDRRLTSLLHRSLADLDALLLAEREHPDDVFASAGAPWYLTLFGRDSIWAARLLLPVSVRLAAGTLRTLARAQGTTFDPSTGEAPGKIMHERRRDTTRLGRMSLPALYYGTIDATALWVCLLHDAWRWGMPEAEVRALLPNLRAALRWITDYSDPDGDGFAEYFDESGHGLANQGWKDSGDAVRFANGVIAAPPVALAEVQGYQHEAVLRAADLLTALGEDPGELRAWADRLAHRFRERFWVRAGGDRYPALALDGAKSTVDAVASNMGHLLGTGLLDAAESEDIGARLLGADLAAGFGLRTMSNAAGGYSPLSYHCGSVWPHDTAIVVRGLARAGQSDRAARLGMQLLDAATAFDDRLPELFAGYGMAETATPVPYPASCRPQAWSAASAVVLLETFLGLRVDVPNRTVTVDPPRPSPVGALRVTGLPLAGGTLDVAIDRGGAVTELRLPAGLGG</sequence>
<keyword evidence="4" id="KW-1185">Reference proteome</keyword>
<accession>A0AAE3KHJ4</accession>
<gene>
    <name evidence="3" type="ORF">LX83_004278</name>
</gene>
<feature type="domain" description="Putative glycogen debranching enzyme N-terminal" evidence="1">
    <location>
        <begin position="17"/>
        <end position="195"/>
    </location>
</feature>
<evidence type="ECO:0000259" key="1">
    <source>
        <dbReference type="Pfam" id="PF14742"/>
    </source>
</evidence>
<dbReference type="RefSeq" id="WP_253774266.1">
    <property type="nucleotide sequence ID" value="NZ_JAMTCK010000010.1"/>
</dbReference>
<organism evidence="3 4">
    <name type="scientific">Goodfellowiella coeruleoviolacea</name>
    <dbReference type="NCBI Taxonomy" id="334858"/>
    <lineage>
        <taxon>Bacteria</taxon>
        <taxon>Bacillati</taxon>
        <taxon>Actinomycetota</taxon>
        <taxon>Actinomycetes</taxon>
        <taxon>Pseudonocardiales</taxon>
        <taxon>Pseudonocardiaceae</taxon>
        <taxon>Goodfellowiella</taxon>
    </lineage>
</organism>
<dbReference type="EMBL" id="JAMTCK010000010">
    <property type="protein sequence ID" value="MCP2167405.1"/>
    <property type="molecule type" value="Genomic_DNA"/>
</dbReference>
<dbReference type="SUPFAM" id="SSF48208">
    <property type="entry name" value="Six-hairpin glycosidases"/>
    <property type="match status" value="1"/>
</dbReference>
<evidence type="ECO:0000313" key="4">
    <source>
        <dbReference type="Proteomes" id="UP001206128"/>
    </source>
</evidence>